<dbReference type="EMBL" id="JAQHRD010000008">
    <property type="protein sequence ID" value="KAJ6438088.1"/>
    <property type="molecule type" value="Genomic_DNA"/>
</dbReference>
<protein>
    <submittedName>
        <fullName evidence="2">Uncharacterized protein</fullName>
    </submittedName>
</protein>
<dbReference type="Proteomes" id="UP001163105">
    <property type="component" value="Unassembled WGS sequence"/>
</dbReference>
<proteinExistence type="predicted"/>
<gene>
    <name evidence="2" type="ORF">O9K51_08677</name>
</gene>
<name>A0AB34FF69_9HYPO</name>
<accession>A0AB34FF69</accession>
<dbReference type="AlphaFoldDB" id="A0AB34FF69"/>
<feature type="region of interest" description="Disordered" evidence="1">
    <location>
        <begin position="31"/>
        <end position="65"/>
    </location>
</feature>
<evidence type="ECO:0000313" key="2">
    <source>
        <dbReference type="EMBL" id="KAJ6438088.1"/>
    </source>
</evidence>
<evidence type="ECO:0000256" key="1">
    <source>
        <dbReference type="SAM" id="MobiDB-lite"/>
    </source>
</evidence>
<evidence type="ECO:0000313" key="3">
    <source>
        <dbReference type="Proteomes" id="UP001163105"/>
    </source>
</evidence>
<sequence length="95" mass="10456">MLSAYSEKEFLALERAAADVYWVPKTPTHLAASRLPPHGLSSPEEPRSPKAERERHETGTQHGEAQEAMFSLASRCASIHSLGQAEREATISSIR</sequence>
<organism evidence="2 3">
    <name type="scientific">Purpureocillium lavendulum</name>
    <dbReference type="NCBI Taxonomy" id="1247861"/>
    <lineage>
        <taxon>Eukaryota</taxon>
        <taxon>Fungi</taxon>
        <taxon>Dikarya</taxon>
        <taxon>Ascomycota</taxon>
        <taxon>Pezizomycotina</taxon>
        <taxon>Sordariomycetes</taxon>
        <taxon>Hypocreomycetidae</taxon>
        <taxon>Hypocreales</taxon>
        <taxon>Ophiocordycipitaceae</taxon>
        <taxon>Purpureocillium</taxon>
    </lineage>
</organism>
<comment type="caution">
    <text evidence="2">The sequence shown here is derived from an EMBL/GenBank/DDBJ whole genome shotgun (WGS) entry which is preliminary data.</text>
</comment>
<keyword evidence="3" id="KW-1185">Reference proteome</keyword>
<feature type="compositionally biased region" description="Basic and acidic residues" evidence="1">
    <location>
        <begin position="44"/>
        <end position="59"/>
    </location>
</feature>
<reference evidence="2" key="1">
    <citation type="submission" date="2023-01" db="EMBL/GenBank/DDBJ databases">
        <title>The growth and conidiation of Purpureocillium lavendulum are regulated by nitrogen source and histone H3K14 acetylation.</title>
        <authorList>
            <person name="Tang P."/>
            <person name="Han J."/>
            <person name="Zhang C."/>
            <person name="Tang P."/>
            <person name="Qi F."/>
            <person name="Zhang K."/>
            <person name="Liang L."/>
        </authorList>
    </citation>
    <scope>NUCLEOTIDE SEQUENCE</scope>
    <source>
        <strain evidence="2">YMF1.00683</strain>
    </source>
</reference>